<dbReference type="EMBL" id="BARS01016496">
    <property type="protein sequence ID" value="GAF87713.1"/>
    <property type="molecule type" value="Genomic_DNA"/>
</dbReference>
<organism evidence="1">
    <name type="scientific">marine sediment metagenome</name>
    <dbReference type="NCBI Taxonomy" id="412755"/>
    <lineage>
        <taxon>unclassified sequences</taxon>
        <taxon>metagenomes</taxon>
        <taxon>ecological metagenomes</taxon>
    </lineage>
</organism>
<feature type="non-terminal residue" evidence="1">
    <location>
        <position position="1"/>
    </location>
</feature>
<proteinExistence type="predicted"/>
<evidence type="ECO:0000313" key="1">
    <source>
        <dbReference type="EMBL" id="GAF87713.1"/>
    </source>
</evidence>
<name>X0T2I9_9ZZZZ</name>
<comment type="caution">
    <text evidence="1">The sequence shown here is derived from an EMBL/GenBank/DDBJ whole genome shotgun (WGS) entry which is preliminary data.</text>
</comment>
<gene>
    <name evidence="1" type="ORF">S01H1_27139</name>
</gene>
<reference evidence="1" key="1">
    <citation type="journal article" date="2014" name="Front. Microbiol.">
        <title>High frequency of phylogenetically diverse reductive dehalogenase-homologous genes in deep subseafloor sedimentary metagenomes.</title>
        <authorList>
            <person name="Kawai M."/>
            <person name="Futagami T."/>
            <person name="Toyoda A."/>
            <person name="Takaki Y."/>
            <person name="Nishi S."/>
            <person name="Hori S."/>
            <person name="Arai W."/>
            <person name="Tsubouchi T."/>
            <person name="Morono Y."/>
            <person name="Uchiyama I."/>
            <person name="Ito T."/>
            <person name="Fujiyama A."/>
            <person name="Inagaki F."/>
            <person name="Takami H."/>
        </authorList>
    </citation>
    <scope>NUCLEOTIDE SEQUENCE</scope>
    <source>
        <strain evidence="1">Expedition CK06-06</strain>
    </source>
</reference>
<dbReference type="Gene3D" id="3.40.50.300">
    <property type="entry name" value="P-loop containing nucleotide triphosphate hydrolases"/>
    <property type="match status" value="1"/>
</dbReference>
<dbReference type="InterPro" id="IPR027417">
    <property type="entry name" value="P-loop_NTPase"/>
</dbReference>
<protein>
    <submittedName>
        <fullName evidence="1">Uncharacterized protein</fullName>
    </submittedName>
</protein>
<dbReference type="AlphaFoldDB" id="X0T2I9"/>
<accession>X0T2I9</accession>
<sequence length="36" mass="3815">AQEAIKAGMVLMIEDGLNKIASGLTTVEEVLRVAED</sequence>